<dbReference type="Pfam" id="PF13561">
    <property type="entry name" value="adh_short_C2"/>
    <property type="match status" value="1"/>
</dbReference>
<evidence type="ECO:0000313" key="3">
    <source>
        <dbReference type="EMBL" id="MBP2708243.1"/>
    </source>
</evidence>
<accession>A0A940WRX4</accession>
<proteinExistence type="inferred from homology"/>
<dbReference type="Proteomes" id="UP000674234">
    <property type="component" value="Unassembled WGS sequence"/>
</dbReference>
<keyword evidence="4" id="KW-1185">Reference proteome</keyword>
<keyword evidence="2" id="KW-0560">Oxidoreductase</keyword>
<dbReference type="InterPro" id="IPR036291">
    <property type="entry name" value="NAD(P)-bd_dom_sf"/>
</dbReference>
<dbReference type="SUPFAM" id="SSF51735">
    <property type="entry name" value="NAD(P)-binding Rossmann-fold domains"/>
    <property type="match status" value="1"/>
</dbReference>
<dbReference type="RefSeq" id="WP_210159506.1">
    <property type="nucleotide sequence ID" value="NZ_JAFCNB010000029.1"/>
</dbReference>
<sequence length="237" mass="24481">MSTQSQKVAVVTGASQGLGAAIVDAYRKLGYAVVATSRGIRPSGDADVLTVQGDIADPATAERVIAAGVERFGRVDALVNNAGVFVAKPFTDYTRDDYATVTGINLAGFFHITQLAIGQMLAQGSGHIVSITTSLVDNPDSRVPSALASLTKGGVHAATRSLAVEYATRGIRVNAVSPGTIKTPMHPEETHGFLSGLHPVGRMGEASDIADAVIYLENAPFVTGEILHVDGGMSAGH</sequence>
<organism evidence="3 4">
    <name type="scientific">Microbispora oryzae</name>
    <dbReference type="NCBI Taxonomy" id="2806554"/>
    <lineage>
        <taxon>Bacteria</taxon>
        <taxon>Bacillati</taxon>
        <taxon>Actinomycetota</taxon>
        <taxon>Actinomycetes</taxon>
        <taxon>Streptosporangiales</taxon>
        <taxon>Streptosporangiaceae</taxon>
        <taxon>Microbispora</taxon>
    </lineage>
</organism>
<dbReference type="PANTHER" id="PTHR43639">
    <property type="entry name" value="OXIDOREDUCTASE, SHORT-CHAIN DEHYDROGENASE/REDUCTASE FAMILY (AFU_ORTHOLOGUE AFUA_5G02870)"/>
    <property type="match status" value="1"/>
</dbReference>
<dbReference type="FunFam" id="3.40.50.720:FF:000084">
    <property type="entry name" value="Short-chain dehydrogenase reductase"/>
    <property type="match status" value="1"/>
</dbReference>
<evidence type="ECO:0000313" key="4">
    <source>
        <dbReference type="Proteomes" id="UP000674234"/>
    </source>
</evidence>
<dbReference type="PANTHER" id="PTHR43639:SF1">
    <property type="entry name" value="SHORT-CHAIN DEHYDROGENASE_REDUCTASE FAMILY PROTEIN"/>
    <property type="match status" value="1"/>
</dbReference>
<dbReference type="CDD" id="cd05233">
    <property type="entry name" value="SDR_c"/>
    <property type="match status" value="1"/>
</dbReference>
<comment type="similarity">
    <text evidence="1">Belongs to the short-chain dehydrogenases/reductases (SDR) family.</text>
</comment>
<evidence type="ECO:0000256" key="1">
    <source>
        <dbReference type="ARBA" id="ARBA00006484"/>
    </source>
</evidence>
<dbReference type="PRINTS" id="PR00081">
    <property type="entry name" value="GDHRDH"/>
</dbReference>
<dbReference type="PRINTS" id="PR00080">
    <property type="entry name" value="SDRFAMILY"/>
</dbReference>
<dbReference type="Gene3D" id="3.40.50.720">
    <property type="entry name" value="NAD(P)-binding Rossmann-like Domain"/>
    <property type="match status" value="1"/>
</dbReference>
<protein>
    <submittedName>
        <fullName evidence="3">SDR family oxidoreductase</fullName>
    </submittedName>
</protein>
<evidence type="ECO:0000256" key="2">
    <source>
        <dbReference type="ARBA" id="ARBA00023002"/>
    </source>
</evidence>
<dbReference type="AlphaFoldDB" id="A0A940WRX4"/>
<gene>
    <name evidence="3" type="ORF">JOL79_31135</name>
</gene>
<dbReference type="GO" id="GO:0016491">
    <property type="term" value="F:oxidoreductase activity"/>
    <property type="evidence" value="ECO:0007669"/>
    <property type="project" value="UniProtKB-KW"/>
</dbReference>
<reference evidence="3" key="1">
    <citation type="submission" date="2021-02" db="EMBL/GenBank/DDBJ databases">
        <title>Draft genome sequence of Microbispora sp. RL4-1S isolated from rice leaves in Thailand.</title>
        <authorList>
            <person name="Muangham S."/>
            <person name="Duangmal K."/>
        </authorList>
    </citation>
    <scope>NUCLEOTIDE SEQUENCE</scope>
    <source>
        <strain evidence="3">RL4-1S</strain>
    </source>
</reference>
<comment type="caution">
    <text evidence="3">The sequence shown here is derived from an EMBL/GenBank/DDBJ whole genome shotgun (WGS) entry which is preliminary data.</text>
</comment>
<name>A0A940WRX4_9ACTN</name>
<dbReference type="EMBL" id="JAFCNB010000029">
    <property type="protein sequence ID" value="MBP2708243.1"/>
    <property type="molecule type" value="Genomic_DNA"/>
</dbReference>
<dbReference type="InterPro" id="IPR002347">
    <property type="entry name" value="SDR_fam"/>
</dbReference>